<organism evidence="3 4">
    <name type="scientific">Hibiscus trionum</name>
    <name type="common">Flower of an hour</name>
    <dbReference type="NCBI Taxonomy" id="183268"/>
    <lineage>
        <taxon>Eukaryota</taxon>
        <taxon>Viridiplantae</taxon>
        <taxon>Streptophyta</taxon>
        <taxon>Embryophyta</taxon>
        <taxon>Tracheophyta</taxon>
        <taxon>Spermatophyta</taxon>
        <taxon>Magnoliopsida</taxon>
        <taxon>eudicotyledons</taxon>
        <taxon>Gunneridae</taxon>
        <taxon>Pentapetalae</taxon>
        <taxon>rosids</taxon>
        <taxon>malvids</taxon>
        <taxon>Malvales</taxon>
        <taxon>Malvaceae</taxon>
        <taxon>Malvoideae</taxon>
        <taxon>Hibiscus</taxon>
    </lineage>
</organism>
<comment type="caution">
    <text evidence="3">The sequence shown here is derived from an EMBL/GenBank/DDBJ whole genome shotgun (WGS) entry which is preliminary data.</text>
</comment>
<dbReference type="OrthoDB" id="1002091at2759"/>
<name>A0A9W7MVD0_HIBTR</name>
<feature type="region of interest" description="Disordered" evidence="1">
    <location>
        <begin position="212"/>
        <end position="231"/>
    </location>
</feature>
<proteinExistence type="predicted"/>
<accession>A0A9W7MVD0</accession>
<evidence type="ECO:0000256" key="1">
    <source>
        <dbReference type="SAM" id="MobiDB-lite"/>
    </source>
</evidence>
<reference evidence="3" key="1">
    <citation type="submission" date="2023-05" db="EMBL/GenBank/DDBJ databases">
        <title>Genome and transcriptome analyses reveal genes involved in the formation of fine ridges on petal epidermal cells in Hibiscus trionum.</title>
        <authorList>
            <person name="Koshimizu S."/>
            <person name="Masuda S."/>
            <person name="Ishii T."/>
            <person name="Shirasu K."/>
            <person name="Hoshino A."/>
            <person name="Arita M."/>
        </authorList>
    </citation>
    <scope>NUCLEOTIDE SEQUENCE</scope>
    <source>
        <strain evidence="3">Hamamatsu line</strain>
    </source>
</reference>
<dbReference type="PANTHER" id="PTHR33223:SF8">
    <property type="entry name" value="OS04G0172440 PROTEIN"/>
    <property type="match status" value="1"/>
</dbReference>
<feature type="domain" description="Retrotransposon gag" evidence="2">
    <location>
        <begin position="59"/>
        <end position="134"/>
    </location>
</feature>
<keyword evidence="4" id="KW-1185">Reference proteome</keyword>
<protein>
    <recommendedName>
        <fullName evidence="2">Retrotransposon gag domain-containing protein</fullName>
    </recommendedName>
</protein>
<evidence type="ECO:0000313" key="4">
    <source>
        <dbReference type="Proteomes" id="UP001165190"/>
    </source>
</evidence>
<dbReference type="PANTHER" id="PTHR33223">
    <property type="entry name" value="CCHC-TYPE DOMAIN-CONTAINING PROTEIN"/>
    <property type="match status" value="1"/>
</dbReference>
<dbReference type="EMBL" id="BSYR01000057">
    <property type="protein sequence ID" value="GMJ10811.1"/>
    <property type="molecule type" value="Genomic_DNA"/>
</dbReference>
<evidence type="ECO:0000313" key="3">
    <source>
        <dbReference type="EMBL" id="GMJ10811.1"/>
    </source>
</evidence>
<gene>
    <name evidence="3" type="ORF">HRI_004750300</name>
</gene>
<feature type="compositionally biased region" description="Basic and acidic residues" evidence="1">
    <location>
        <begin position="215"/>
        <end position="224"/>
    </location>
</feature>
<sequence length="236" mass="27845">MDVFNARELCLVPDLVIPLDFKAPRFIQYDSTSCPRVHLTMFCRKMKGYLKNEKLLIHYFHDSLAGPAVVWYNRLSRKQIQSWSDLASAFLGQYRYALDLALTRKFLQGMRMRPNETFKEYALRWRSLAEQVQPPIIEEEMTPLFHAALPIPFFDRLLEKSRSRFEDFMKIGERIDYAIQEGKLDFKSKYQTEEVEEGEINECRFQSPRNLKRGRTADSSEPSRKIPRTSANLEVF</sequence>
<dbReference type="InterPro" id="IPR005162">
    <property type="entry name" value="Retrotrans_gag_dom"/>
</dbReference>
<evidence type="ECO:0000259" key="2">
    <source>
        <dbReference type="Pfam" id="PF03732"/>
    </source>
</evidence>
<dbReference type="Pfam" id="PF03732">
    <property type="entry name" value="Retrotrans_gag"/>
    <property type="match status" value="1"/>
</dbReference>
<dbReference type="Proteomes" id="UP001165190">
    <property type="component" value="Unassembled WGS sequence"/>
</dbReference>
<dbReference type="AlphaFoldDB" id="A0A9W7MVD0"/>